<gene>
    <name evidence="1" type="ORF">LAESUDRAFT_527953</name>
</gene>
<protein>
    <submittedName>
        <fullName evidence="1">Uncharacterized protein</fullName>
    </submittedName>
</protein>
<proteinExistence type="predicted"/>
<dbReference type="EMBL" id="KV427678">
    <property type="protein sequence ID" value="KZT00748.1"/>
    <property type="molecule type" value="Genomic_DNA"/>
</dbReference>
<dbReference type="Proteomes" id="UP000076871">
    <property type="component" value="Unassembled WGS sequence"/>
</dbReference>
<accession>A0A165BCN1</accession>
<dbReference type="InParanoid" id="A0A165BCN1"/>
<reference evidence="1 2" key="1">
    <citation type="journal article" date="2016" name="Mol. Biol. Evol.">
        <title>Comparative Genomics of Early-Diverging Mushroom-Forming Fungi Provides Insights into the Origins of Lignocellulose Decay Capabilities.</title>
        <authorList>
            <person name="Nagy L.G."/>
            <person name="Riley R."/>
            <person name="Tritt A."/>
            <person name="Adam C."/>
            <person name="Daum C."/>
            <person name="Floudas D."/>
            <person name="Sun H."/>
            <person name="Yadav J.S."/>
            <person name="Pangilinan J."/>
            <person name="Larsson K.H."/>
            <person name="Matsuura K."/>
            <person name="Barry K."/>
            <person name="Labutti K."/>
            <person name="Kuo R."/>
            <person name="Ohm R.A."/>
            <person name="Bhattacharya S.S."/>
            <person name="Shirouzu T."/>
            <person name="Yoshinaga Y."/>
            <person name="Martin F.M."/>
            <person name="Grigoriev I.V."/>
            <person name="Hibbett D.S."/>
        </authorList>
    </citation>
    <scope>NUCLEOTIDE SEQUENCE [LARGE SCALE GENOMIC DNA]</scope>
    <source>
        <strain evidence="1 2">93-53</strain>
    </source>
</reference>
<keyword evidence="2" id="KW-1185">Reference proteome</keyword>
<evidence type="ECO:0000313" key="1">
    <source>
        <dbReference type="EMBL" id="KZT00748.1"/>
    </source>
</evidence>
<dbReference type="RefSeq" id="XP_040758488.1">
    <property type="nucleotide sequence ID" value="XM_040902821.1"/>
</dbReference>
<organism evidence="1 2">
    <name type="scientific">Laetiporus sulphureus 93-53</name>
    <dbReference type="NCBI Taxonomy" id="1314785"/>
    <lineage>
        <taxon>Eukaryota</taxon>
        <taxon>Fungi</taxon>
        <taxon>Dikarya</taxon>
        <taxon>Basidiomycota</taxon>
        <taxon>Agaricomycotina</taxon>
        <taxon>Agaricomycetes</taxon>
        <taxon>Polyporales</taxon>
        <taxon>Laetiporus</taxon>
    </lineage>
</organism>
<name>A0A165BCN1_9APHY</name>
<evidence type="ECO:0000313" key="2">
    <source>
        <dbReference type="Proteomes" id="UP000076871"/>
    </source>
</evidence>
<dbReference type="GeneID" id="63819852"/>
<sequence length="212" mass="23195">MRNAEKLTLRRVTCAYSRPTLSPPTFASPPSTCSRLAAILSPVDVVLDHNVDHTFRLSFLSLCLWASSHACCTQPEARLDHPQIPTSTPVRVSAGIPFVRGSLFPSANCTVSSSRDNRCGRNASQDQCRLLSSRTPISGSTTDSARRVYGCRLVGSMQGRSLLKVRMAELHLTSPVRRLRCRLASANLHTLGYHSGRFTYVFISATTSLSPC</sequence>
<dbReference type="AlphaFoldDB" id="A0A165BCN1"/>